<keyword evidence="3" id="KW-0328">Glycosyltransferase</keyword>
<evidence type="ECO:0000313" key="6">
    <source>
        <dbReference type="Proteomes" id="UP001341281"/>
    </source>
</evidence>
<keyword evidence="6" id="KW-1185">Reference proteome</keyword>
<dbReference type="PANTHER" id="PTHR48048:SF85">
    <property type="entry name" value="GLYCOSYLTRANSFERASE"/>
    <property type="match status" value="1"/>
</dbReference>
<evidence type="ECO:0000256" key="4">
    <source>
        <dbReference type="RuleBase" id="RU362057"/>
    </source>
</evidence>
<dbReference type="Proteomes" id="UP001341281">
    <property type="component" value="Chromosome 10"/>
</dbReference>
<dbReference type="Pfam" id="PF00201">
    <property type="entry name" value="UDPGT"/>
    <property type="match status" value="1"/>
</dbReference>
<comment type="similarity">
    <text evidence="1 3">Belongs to the UDP-glycosyltransferase family.</text>
</comment>
<protein>
    <recommendedName>
        <fullName evidence="4">Glycosyltransferase</fullName>
        <ecNumber evidence="4">2.4.1.-</ecNumber>
    </recommendedName>
</protein>
<dbReference type="SUPFAM" id="SSF53756">
    <property type="entry name" value="UDP-Glycosyltransferase/glycogen phosphorylase"/>
    <property type="match status" value="1"/>
</dbReference>
<dbReference type="PANTHER" id="PTHR48048">
    <property type="entry name" value="GLYCOSYLTRANSFERASE"/>
    <property type="match status" value="1"/>
</dbReference>
<dbReference type="InterPro" id="IPR002213">
    <property type="entry name" value="UDP_glucos_trans"/>
</dbReference>
<dbReference type="AlphaFoldDB" id="A0AAQ3UVH6"/>
<sequence length="429" mass="46910">MAAVIDRVSSSKPSVSFRRLPRIQDPPTVVHDAKFLVRYLDLVSRYHQHLHDLLASMPPGSVHALVVDVLSIDVLDVTGKLGIPVYTFFPVSASVLAACVQVSSIRVQVDGGQQSSLQGLGDTPLLLHGVPPVPASHLSSEMLEHPSSEAYKAIMNMMRRIQEAKGILVNTFASLEHRAVEALSDPRCLPTMPSLYCVGPLVAEHGEATERHECLAWLDEQPEHSVVFLCFGSVGTGNHSKAQLKEIANGLEKSGHRFLWVVRAPPHDDDPGKPLDPRADTDLDAILPEGFLDRTHGRGLVVKLWAPQVDVLHHRATGAFVTHCGWNSVLEGITAGVPMICWPLYAEQKMNMVLMVVEYGVGVEMVGWKQGLVKAEEVEAKIRLVMESEEGEKLRAQVMAQKEAAAMAWKDDGSSRAAFGEFLLDTQAT</sequence>
<proteinExistence type="inferred from homology"/>
<dbReference type="FunFam" id="3.40.50.2000:FF:000020">
    <property type="entry name" value="Glycosyltransferase"/>
    <property type="match status" value="1"/>
</dbReference>
<keyword evidence="2 3" id="KW-0808">Transferase</keyword>
<dbReference type="Gene3D" id="3.40.50.2000">
    <property type="entry name" value="Glycogen Phosphorylase B"/>
    <property type="match status" value="2"/>
</dbReference>
<dbReference type="GO" id="GO:0035251">
    <property type="term" value="F:UDP-glucosyltransferase activity"/>
    <property type="evidence" value="ECO:0007669"/>
    <property type="project" value="InterPro"/>
</dbReference>
<evidence type="ECO:0000313" key="5">
    <source>
        <dbReference type="EMBL" id="WVZ99329.1"/>
    </source>
</evidence>
<gene>
    <name evidence="5" type="ORF">U9M48_044650</name>
</gene>
<dbReference type="CDD" id="cd03784">
    <property type="entry name" value="GT1_Gtf-like"/>
    <property type="match status" value="1"/>
</dbReference>
<evidence type="ECO:0000256" key="1">
    <source>
        <dbReference type="ARBA" id="ARBA00009995"/>
    </source>
</evidence>
<name>A0AAQ3UVH6_PASNO</name>
<accession>A0AAQ3UVH6</accession>
<evidence type="ECO:0000256" key="3">
    <source>
        <dbReference type="RuleBase" id="RU003718"/>
    </source>
</evidence>
<dbReference type="EMBL" id="CP144754">
    <property type="protein sequence ID" value="WVZ99329.1"/>
    <property type="molecule type" value="Genomic_DNA"/>
</dbReference>
<dbReference type="EC" id="2.4.1.-" evidence="4"/>
<reference evidence="5 6" key="1">
    <citation type="submission" date="2024-02" db="EMBL/GenBank/DDBJ databases">
        <title>High-quality chromosome-scale genome assembly of Pensacola bahiagrass (Paspalum notatum Flugge var. saurae).</title>
        <authorList>
            <person name="Vega J.M."/>
            <person name="Podio M."/>
            <person name="Orjuela J."/>
            <person name="Siena L.A."/>
            <person name="Pessino S.C."/>
            <person name="Combes M.C."/>
            <person name="Mariac C."/>
            <person name="Albertini E."/>
            <person name="Pupilli F."/>
            <person name="Ortiz J.P.A."/>
            <person name="Leblanc O."/>
        </authorList>
    </citation>
    <scope>NUCLEOTIDE SEQUENCE [LARGE SCALE GENOMIC DNA]</scope>
    <source>
        <strain evidence="5">R1</strain>
        <tissue evidence="5">Leaf</tissue>
    </source>
</reference>
<dbReference type="InterPro" id="IPR050481">
    <property type="entry name" value="UDP-glycosyltransf_plant"/>
</dbReference>
<organism evidence="5 6">
    <name type="scientific">Paspalum notatum var. saurae</name>
    <dbReference type="NCBI Taxonomy" id="547442"/>
    <lineage>
        <taxon>Eukaryota</taxon>
        <taxon>Viridiplantae</taxon>
        <taxon>Streptophyta</taxon>
        <taxon>Embryophyta</taxon>
        <taxon>Tracheophyta</taxon>
        <taxon>Spermatophyta</taxon>
        <taxon>Magnoliopsida</taxon>
        <taxon>Liliopsida</taxon>
        <taxon>Poales</taxon>
        <taxon>Poaceae</taxon>
        <taxon>PACMAD clade</taxon>
        <taxon>Panicoideae</taxon>
        <taxon>Andropogonodae</taxon>
        <taxon>Paspaleae</taxon>
        <taxon>Paspalinae</taxon>
        <taxon>Paspalum</taxon>
    </lineage>
</organism>
<evidence type="ECO:0000256" key="2">
    <source>
        <dbReference type="ARBA" id="ARBA00022679"/>
    </source>
</evidence>
<dbReference type="PROSITE" id="PS00375">
    <property type="entry name" value="UDPGT"/>
    <property type="match status" value="1"/>
</dbReference>
<dbReference type="InterPro" id="IPR035595">
    <property type="entry name" value="UDP_glycos_trans_CS"/>
</dbReference>